<dbReference type="Proteomes" id="UP001597215">
    <property type="component" value="Unassembled WGS sequence"/>
</dbReference>
<dbReference type="PANTHER" id="PTHR28152:SF1">
    <property type="entry name" value="HYDROXYACYL-THIOESTER DEHYDRATASE TYPE 2, MITOCHONDRIAL"/>
    <property type="match status" value="1"/>
</dbReference>
<comment type="caution">
    <text evidence="1">The sequence shown here is derived from an EMBL/GenBank/DDBJ whole genome shotgun (WGS) entry which is preliminary data.</text>
</comment>
<name>A0ABW4ME99_9SPHN</name>
<evidence type="ECO:0000313" key="1">
    <source>
        <dbReference type="EMBL" id="MFD1766986.1"/>
    </source>
</evidence>
<protein>
    <recommendedName>
        <fullName evidence="3">N-terminal of MaoC-like dehydratase domain-containing protein</fullName>
    </recommendedName>
</protein>
<dbReference type="InterPro" id="IPR029069">
    <property type="entry name" value="HotDog_dom_sf"/>
</dbReference>
<accession>A0ABW4ME99</accession>
<dbReference type="PANTHER" id="PTHR28152">
    <property type="entry name" value="HYDROXYACYL-THIOESTER DEHYDRATASE TYPE 2, MITOCHONDRIAL"/>
    <property type="match status" value="1"/>
</dbReference>
<keyword evidence="2" id="KW-1185">Reference proteome</keyword>
<dbReference type="RefSeq" id="WP_381513789.1">
    <property type="nucleotide sequence ID" value="NZ_JBHUEL010000008.1"/>
</dbReference>
<evidence type="ECO:0000313" key="2">
    <source>
        <dbReference type="Proteomes" id="UP001597215"/>
    </source>
</evidence>
<dbReference type="Gene3D" id="3.10.129.10">
    <property type="entry name" value="Hotdog Thioesterase"/>
    <property type="match status" value="2"/>
</dbReference>
<organism evidence="1 2">
    <name type="scientific">Sphingorhabdus buctiana</name>
    <dbReference type="NCBI Taxonomy" id="1508805"/>
    <lineage>
        <taxon>Bacteria</taxon>
        <taxon>Pseudomonadati</taxon>
        <taxon>Pseudomonadota</taxon>
        <taxon>Alphaproteobacteria</taxon>
        <taxon>Sphingomonadales</taxon>
        <taxon>Sphingomonadaceae</taxon>
        <taxon>Sphingorhabdus</taxon>
    </lineage>
</organism>
<gene>
    <name evidence="1" type="ORF">ACFSAG_09030</name>
</gene>
<dbReference type="InterPro" id="IPR052741">
    <property type="entry name" value="Mitochondrial_HTD2"/>
</dbReference>
<reference evidence="2" key="1">
    <citation type="journal article" date="2019" name="Int. J. Syst. Evol. Microbiol.">
        <title>The Global Catalogue of Microorganisms (GCM) 10K type strain sequencing project: providing services to taxonomists for standard genome sequencing and annotation.</title>
        <authorList>
            <consortium name="The Broad Institute Genomics Platform"/>
            <consortium name="The Broad Institute Genome Sequencing Center for Infectious Disease"/>
            <person name="Wu L."/>
            <person name="Ma J."/>
        </authorList>
    </citation>
    <scope>NUCLEOTIDE SEQUENCE [LARGE SCALE GENOMIC DNA]</scope>
    <source>
        <strain evidence="2">CGMCC 1.12449</strain>
    </source>
</reference>
<evidence type="ECO:0008006" key="3">
    <source>
        <dbReference type="Google" id="ProtNLM"/>
    </source>
</evidence>
<sequence>MGAWDAWIGRQMVQQDRLTPALLQRFRSTIDSDQRGDIAPQAIHWVLCTPEATTEQLGIDGHPQRSDSPDSFFPPVPHPRRMWASSKVEFLAPIAVNAEIERISTIASINEKSGSTGSLVFVDVAHETKANGELAIKERQTLVYREANTAKPAPAPEPVAINFDEWDFHHTLVPNEALLFRFSAITFNTHRIHYDAPYAINEEGYRGLVVHGPLTSSLLLDLAARQFGANAVRQFAFRAQSPAFAGEPLHLVGRREGDALVLAALNPAGQTVVAAEGSL</sequence>
<dbReference type="SUPFAM" id="SSF54637">
    <property type="entry name" value="Thioesterase/thiol ester dehydrase-isomerase"/>
    <property type="match status" value="2"/>
</dbReference>
<proteinExistence type="predicted"/>
<dbReference type="EMBL" id="JBHUEL010000008">
    <property type="protein sequence ID" value="MFD1766986.1"/>
    <property type="molecule type" value="Genomic_DNA"/>
</dbReference>